<evidence type="ECO:0000313" key="2">
    <source>
        <dbReference type="EMBL" id="AOO79358.1"/>
    </source>
</evidence>
<feature type="transmembrane region" description="Helical" evidence="1">
    <location>
        <begin position="32"/>
        <end position="49"/>
    </location>
</feature>
<reference evidence="2 3" key="1">
    <citation type="journal article" date="2015" name="Antonie Van Leeuwenhoek">
        <title>Bosea vaviloviae sp. nov., a new species of slow-growing rhizobia isolated from nodules of the relict species Vavilovia formosa (Stev.) Fed.</title>
        <authorList>
            <person name="Safronova V.I."/>
            <person name="Kuznetsova I.G."/>
            <person name="Sazanova A.L."/>
            <person name="Kimeklis A.K."/>
            <person name="Belimov A.A."/>
            <person name="Andronov E.E."/>
            <person name="Pinaev A.G."/>
            <person name="Chizhevskaya E.P."/>
            <person name="Pukhaev A.R."/>
            <person name="Popov K.P."/>
            <person name="Willems A."/>
            <person name="Tikhonovich I.A."/>
        </authorList>
    </citation>
    <scope>NUCLEOTIDE SEQUENCE [LARGE SCALE GENOMIC DNA]</scope>
    <source>
        <strain evidence="2 3">Vaf18</strain>
    </source>
</reference>
<feature type="transmembrane region" description="Helical" evidence="1">
    <location>
        <begin position="61"/>
        <end position="78"/>
    </location>
</feature>
<keyword evidence="1" id="KW-0472">Membrane</keyword>
<dbReference type="EMBL" id="CP017147">
    <property type="protein sequence ID" value="AOO79358.1"/>
    <property type="molecule type" value="Genomic_DNA"/>
</dbReference>
<proteinExistence type="predicted"/>
<accession>A0A1D7TW56</accession>
<sequence length="120" mass="13052">MGIGLMVAVCLGFHSDIHASFATIGQNAWMTIEGLMLGAPCIALAMTLFTMGWRHRPIKSALAPTIAGGIFVPVYILFHFSFDGFALLGALASVPLVFAYAFVLFGLGRVMRWIIGWVFR</sequence>
<gene>
    <name evidence="2" type="ORF">BHK69_01545</name>
</gene>
<dbReference type="Proteomes" id="UP000094969">
    <property type="component" value="Chromosome"/>
</dbReference>
<evidence type="ECO:0000313" key="3">
    <source>
        <dbReference type="Proteomes" id="UP000094969"/>
    </source>
</evidence>
<protein>
    <submittedName>
        <fullName evidence="2">Uncharacterized protein</fullName>
    </submittedName>
</protein>
<keyword evidence="1" id="KW-1133">Transmembrane helix</keyword>
<dbReference type="AlphaFoldDB" id="A0A1D7TW56"/>
<dbReference type="KEGG" id="bvv:BHK69_01545"/>
<feature type="transmembrane region" description="Helical" evidence="1">
    <location>
        <begin position="84"/>
        <end position="107"/>
    </location>
</feature>
<organism evidence="2 3">
    <name type="scientific">Bosea vaviloviae</name>
    <dbReference type="NCBI Taxonomy" id="1526658"/>
    <lineage>
        <taxon>Bacteria</taxon>
        <taxon>Pseudomonadati</taxon>
        <taxon>Pseudomonadota</taxon>
        <taxon>Alphaproteobacteria</taxon>
        <taxon>Hyphomicrobiales</taxon>
        <taxon>Boseaceae</taxon>
        <taxon>Bosea</taxon>
    </lineage>
</organism>
<name>A0A1D7TW56_9HYPH</name>
<evidence type="ECO:0000256" key="1">
    <source>
        <dbReference type="SAM" id="Phobius"/>
    </source>
</evidence>
<keyword evidence="3" id="KW-1185">Reference proteome</keyword>
<keyword evidence="1" id="KW-0812">Transmembrane</keyword>